<keyword evidence="1" id="KW-0472">Membrane</keyword>
<dbReference type="GeneID" id="19251123"/>
<dbReference type="OrthoDB" id="10058185at2759"/>
<dbReference type="KEGG" id="maw:19251123"/>
<dbReference type="Gene3D" id="3.40.50.720">
    <property type="entry name" value="NAD(P)-binding Rossmann-like Domain"/>
    <property type="match status" value="1"/>
</dbReference>
<name>E9EAB3_METAQ</name>
<organism evidence="4">
    <name type="scientific">Metarhizium acridum (strain CQMa 102)</name>
    <dbReference type="NCBI Taxonomy" id="655827"/>
    <lineage>
        <taxon>Eukaryota</taxon>
        <taxon>Fungi</taxon>
        <taxon>Dikarya</taxon>
        <taxon>Ascomycota</taxon>
        <taxon>Pezizomycotina</taxon>
        <taxon>Sordariomycetes</taxon>
        <taxon>Hypocreomycetidae</taxon>
        <taxon>Hypocreales</taxon>
        <taxon>Clavicipitaceae</taxon>
        <taxon>Metarhizium</taxon>
    </lineage>
</organism>
<dbReference type="eggNOG" id="KOG1430">
    <property type="taxonomic scope" value="Eukaryota"/>
</dbReference>
<keyword evidence="1" id="KW-1133">Transmembrane helix</keyword>
<dbReference type="EMBL" id="GL698532">
    <property type="protein sequence ID" value="EFY87134.1"/>
    <property type="molecule type" value="Genomic_DNA"/>
</dbReference>
<dbReference type="OMA" id="PWLNRSW"/>
<evidence type="ECO:0000313" key="4">
    <source>
        <dbReference type="Proteomes" id="UP000002499"/>
    </source>
</evidence>
<dbReference type="GO" id="GO:0016616">
    <property type="term" value="F:oxidoreductase activity, acting on the CH-OH group of donors, NAD or NADP as acceptor"/>
    <property type="evidence" value="ECO:0007669"/>
    <property type="project" value="InterPro"/>
</dbReference>
<reference evidence="3 4" key="1">
    <citation type="journal article" date="2011" name="PLoS Genet.">
        <title>Genome sequencing and comparative transcriptomics of the model entomopathogenic fungi Metarhizium anisopliae and M. acridum.</title>
        <authorList>
            <person name="Gao Q."/>
            <person name="Jin K."/>
            <person name="Ying S.H."/>
            <person name="Zhang Y."/>
            <person name="Xiao G."/>
            <person name="Shang Y."/>
            <person name="Duan Z."/>
            <person name="Hu X."/>
            <person name="Xie X.Q."/>
            <person name="Zhou G."/>
            <person name="Peng G."/>
            <person name="Luo Z."/>
            <person name="Huang W."/>
            <person name="Wang B."/>
            <person name="Fang W."/>
            <person name="Wang S."/>
            <person name="Zhong Y."/>
            <person name="Ma L.J."/>
            <person name="St Leger R.J."/>
            <person name="Zhao G.P."/>
            <person name="Pei Y."/>
            <person name="Feng M.G."/>
            <person name="Xia Y."/>
            <person name="Wang C."/>
        </authorList>
    </citation>
    <scope>NUCLEOTIDE SEQUENCE [LARGE SCALE GENOMIC DNA]</scope>
    <source>
        <strain evidence="3 4">CQMa 102</strain>
    </source>
</reference>
<dbReference type="SUPFAM" id="SSF51735">
    <property type="entry name" value="NAD(P)-binding Rossmann-fold domains"/>
    <property type="match status" value="1"/>
</dbReference>
<evidence type="ECO:0000313" key="3">
    <source>
        <dbReference type="EMBL" id="EFY87134.1"/>
    </source>
</evidence>
<dbReference type="HOGENOM" id="CLU_007383_6_8_1"/>
<dbReference type="InterPro" id="IPR036291">
    <property type="entry name" value="NAD(P)-bd_dom_sf"/>
</dbReference>
<dbReference type="InterPro" id="IPR002225">
    <property type="entry name" value="3Beta_OHSteriod_DH/Estase"/>
</dbReference>
<keyword evidence="1" id="KW-0812">Transmembrane</keyword>
<evidence type="ECO:0000259" key="2">
    <source>
        <dbReference type="Pfam" id="PF01073"/>
    </source>
</evidence>
<dbReference type="GO" id="GO:0006694">
    <property type="term" value="P:steroid biosynthetic process"/>
    <property type="evidence" value="ECO:0007669"/>
    <property type="project" value="InterPro"/>
</dbReference>
<dbReference type="STRING" id="655827.E9EAB3"/>
<keyword evidence="4" id="KW-1185">Reference proteome</keyword>
<protein>
    <submittedName>
        <fullName evidence="3">C-3 sterol dehydrogenase/C-4 decarboxylase</fullName>
    </submittedName>
</protein>
<sequence length="370" mass="40623">MSIQTRNPQARLGTALVLGGCGFLGWHLVARLLSCRDYDHVYVFDRNVRVNLHHGATYIQGDISDVNALRTLLGEVQPEVIFHAASPVASLPASRHGEFIKTNVQGTKVAIDLATESASVKALVYTSTVDAYANPPHEDVSEDHPLWLPSDKSNEYNRTKAIGDNLVRAANCAQLRTACLRLGHAYGERQSQGLAEILDSCEGARPLIQVGNGTNMVEVMSAENCASGHILAAKALLNEPQPTSEEGRVAGEAFNISDGAPVPFWHHVKVIWGVSRGTEALNTVTVLPAWVMMVAVVMVEWALWLFTFDTVRPPTELRRTALEYCIYSHTYTIKKAKKRLGFRPVVDHDAVLARAARLMLDQRADLAKVK</sequence>
<proteinExistence type="predicted"/>
<dbReference type="PANTHER" id="PTHR43000">
    <property type="entry name" value="DTDP-D-GLUCOSE 4,6-DEHYDRATASE-RELATED"/>
    <property type="match status" value="1"/>
</dbReference>
<dbReference type="Pfam" id="PF01073">
    <property type="entry name" value="3Beta_HSD"/>
    <property type="match status" value="1"/>
</dbReference>
<feature type="domain" description="3-beta hydroxysteroid dehydrogenase/isomerase" evidence="2">
    <location>
        <begin position="16"/>
        <end position="272"/>
    </location>
</feature>
<accession>E9EAB3</accession>
<feature type="transmembrane region" description="Helical" evidence="1">
    <location>
        <begin position="287"/>
        <end position="308"/>
    </location>
</feature>
<evidence type="ECO:0000256" key="1">
    <source>
        <dbReference type="SAM" id="Phobius"/>
    </source>
</evidence>
<feature type="transmembrane region" description="Helical" evidence="1">
    <location>
        <begin position="12"/>
        <end position="29"/>
    </location>
</feature>
<gene>
    <name evidence="3" type="ORF">MAC_06812</name>
</gene>
<dbReference type="AlphaFoldDB" id="E9EAB3"/>
<dbReference type="InParanoid" id="E9EAB3"/>
<dbReference type="Proteomes" id="UP000002499">
    <property type="component" value="Unassembled WGS sequence"/>
</dbReference>